<dbReference type="Proteomes" id="UP001164743">
    <property type="component" value="Chromosome 9A"/>
</dbReference>
<dbReference type="Gene3D" id="2.60.200.20">
    <property type="match status" value="1"/>
</dbReference>
<protein>
    <recommendedName>
        <fullName evidence="2">FHA domain-containing protein</fullName>
    </recommendedName>
</protein>
<dbReference type="EMBL" id="CP110429">
    <property type="protein sequence ID" value="WAQ88217.1"/>
    <property type="molecule type" value="Genomic_DNA"/>
</dbReference>
<feature type="region of interest" description="Disordered" evidence="1">
    <location>
        <begin position="1"/>
        <end position="196"/>
    </location>
</feature>
<feature type="compositionally biased region" description="Basic residues" evidence="1">
    <location>
        <begin position="118"/>
        <end position="133"/>
    </location>
</feature>
<gene>
    <name evidence="3" type="ORF">PtA15_9A344</name>
</gene>
<dbReference type="RefSeq" id="XP_053023772.1">
    <property type="nucleotide sequence ID" value="XM_053172542.1"/>
</dbReference>
<feature type="compositionally biased region" description="Basic and acidic residues" evidence="1">
    <location>
        <begin position="1"/>
        <end position="20"/>
    </location>
</feature>
<reference evidence="3" key="1">
    <citation type="submission" date="2022-10" db="EMBL/GenBank/DDBJ databases">
        <title>Puccinia triticina Genome sequencing and assembly.</title>
        <authorList>
            <person name="Li C."/>
        </authorList>
    </citation>
    <scope>NUCLEOTIDE SEQUENCE</scope>
    <source>
        <strain evidence="3">Pt15</strain>
    </source>
</reference>
<accession>A0ABY7CW67</accession>
<dbReference type="GeneID" id="77813437"/>
<dbReference type="InterPro" id="IPR008984">
    <property type="entry name" value="SMAD_FHA_dom_sf"/>
</dbReference>
<feature type="compositionally biased region" description="Basic and acidic residues" evidence="1">
    <location>
        <begin position="164"/>
        <end position="173"/>
    </location>
</feature>
<dbReference type="SMART" id="SM00240">
    <property type="entry name" value="FHA"/>
    <property type="match status" value="1"/>
</dbReference>
<feature type="compositionally biased region" description="Basic and acidic residues" evidence="1">
    <location>
        <begin position="62"/>
        <end position="79"/>
    </location>
</feature>
<dbReference type="PANTHER" id="PTHR23308">
    <property type="entry name" value="NUCLEAR INHIBITOR OF PROTEIN PHOSPHATASE-1"/>
    <property type="match status" value="1"/>
</dbReference>
<evidence type="ECO:0000313" key="4">
    <source>
        <dbReference type="Proteomes" id="UP001164743"/>
    </source>
</evidence>
<evidence type="ECO:0000259" key="2">
    <source>
        <dbReference type="PROSITE" id="PS50006"/>
    </source>
</evidence>
<dbReference type="Pfam" id="PF00498">
    <property type="entry name" value="FHA"/>
    <property type="match status" value="1"/>
</dbReference>
<name>A0ABY7CW67_9BASI</name>
<feature type="compositionally biased region" description="Polar residues" evidence="1">
    <location>
        <begin position="174"/>
        <end position="184"/>
    </location>
</feature>
<evidence type="ECO:0000313" key="3">
    <source>
        <dbReference type="EMBL" id="WAQ88217.1"/>
    </source>
</evidence>
<dbReference type="SUPFAM" id="SSF49879">
    <property type="entry name" value="SMAD/FHA domain"/>
    <property type="match status" value="1"/>
</dbReference>
<dbReference type="InterPro" id="IPR000253">
    <property type="entry name" value="FHA_dom"/>
</dbReference>
<dbReference type="InterPro" id="IPR050923">
    <property type="entry name" value="Cell_Proc_Reg/RNA_Proc"/>
</dbReference>
<feature type="domain" description="FHA" evidence="2">
    <location>
        <begin position="243"/>
        <end position="306"/>
    </location>
</feature>
<sequence length="335" mass="38515">MSSRHDRAYDRGRADREPGPSRRPQARSSNRDPELPRQYPPASTPYHAQQEPSTENSTSMSSRHERAYDRGRADREPGPSRRPQARSSNRESEDAADPPRRRRSVSRDNGLAGSREPRRYRSRSPNHPPRRSSRSPANHAASQDRPRPHRQRSRSRSPPRTSSIHKDRRELVSQDRQSTNSPALVTSRHKRPETAETKTFKGVVLKYHEPPEARKPTSKNWRLYVFKGKEQLDLFHIHRQSAYLFGRDRVVVDIPIDHPSSSKQHAVIQFRQICSTNEFGDSKTLVKPFIIDLESANGTFVNGTKIPDSRYYELQSGDVIKFGCSTREFVLIPET</sequence>
<evidence type="ECO:0000256" key="1">
    <source>
        <dbReference type="SAM" id="MobiDB-lite"/>
    </source>
</evidence>
<proteinExistence type="predicted"/>
<feature type="compositionally biased region" description="Basic residues" evidence="1">
    <location>
        <begin position="147"/>
        <end position="157"/>
    </location>
</feature>
<feature type="compositionally biased region" description="Basic and acidic residues" evidence="1">
    <location>
        <begin position="88"/>
        <end position="99"/>
    </location>
</feature>
<keyword evidence="4" id="KW-1185">Reference proteome</keyword>
<dbReference type="PROSITE" id="PS50006">
    <property type="entry name" value="FHA_DOMAIN"/>
    <property type="match status" value="1"/>
</dbReference>
<organism evidence="3 4">
    <name type="scientific">Puccinia triticina</name>
    <dbReference type="NCBI Taxonomy" id="208348"/>
    <lineage>
        <taxon>Eukaryota</taxon>
        <taxon>Fungi</taxon>
        <taxon>Dikarya</taxon>
        <taxon>Basidiomycota</taxon>
        <taxon>Pucciniomycotina</taxon>
        <taxon>Pucciniomycetes</taxon>
        <taxon>Pucciniales</taxon>
        <taxon>Pucciniaceae</taxon>
        <taxon>Puccinia</taxon>
    </lineage>
</organism>
<feature type="compositionally biased region" description="Polar residues" evidence="1">
    <location>
        <begin position="46"/>
        <end position="61"/>
    </location>
</feature>